<name>A0ABT7QVI6_9BACT</name>
<dbReference type="Proteomes" id="UP001169069">
    <property type="component" value="Unassembled WGS sequence"/>
</dbReference>
<accession>A0ABT7QVI6</accession>
<sequence length="51" mass="6046">MHDCNIIEVEDFGFNHYIHHLDDIEGDGFGYKNELDLIFDLTDCTYEMDCE</sequence>
<dbReference type="RefSeq" id="WP_289412133.1">
    <property type="nucleotide sequence ID" value="NZ_JAQIBD010000001.1"/>
</dbReference>
<dbReference type="EMBL" id="JAQIBD010000001">
    <property type="protein sequence ID" value="MDM5270857.1"/>
    <property type="molecule type" value="Genomic_DNA"/>
</dbReference>
<reference evidence="1" key="1">
    <citation type="submission" date="2023-01" db="EMBL/GenBank/DDBJ databases">
        <title>Sulfurovum sp. zt1-1 genome assembly.</title>
        <authorList>
            <person name="Wang J."/>
        </authorList>
    </citation>
    <scope>NUCLEOTIDE SEQUENCE</scope>
    <source>
        <strain evidence="1">Zt1-1</strain>
    </source>
</reference>
<evidence type="ECO:0000313" key="1">
    <source>
        <dbReference type="EMBL" id="MDM5270857.1"/>
    </source>
</evidence>
<gene>
    <name evidence="1" type="ORF">PGH07_01545</name>
</gene>
<proteinExistence type="predicted"/>
<organism evidence="1 2">
    <name type="scientific">Sulfurovum zhangzhouensis</name>
    <dbReference type="NCBI Taxonomy" id="3019067"/>
    <lineage>
        <taxon>Bacteria</taxon>
        <taxon>Pseudomonadati</taxon>
        <taxon>Campylobacterota</taxon>
        <taxon>Epsilonproteobacteria</taxon>
        <taxon>Campylobacterales</taxon>
        <taxon>Sulfurovaceae</taxon>
        <taxon>Sulfurovum</taxon>
    </lineage>
</organism>
<keyword evidence="2" id="KW-1185">Reference proteome</keyword>
<protein>
    <submittedName>
        <fullName evidence="1">Uncharacterized protein</fullName>
    </submittedName>
</protein>
<comment type="caution">
    <text evidence="1">The sequence shown here is derived from an EMBL/GenBank/DDBJ whole genome shotgun (WGS) entry which is preliminary data.</text>
</comment>
<evidence type="ECO:0000313" key="2">
    <source>
        <dbReference type="Proteomes" id="UP001169069"/>
    </source>
</evidence>